<dbReference type="EC" id="5.4.99.-" evidence="4"/>
<dbReference type="PROSITE" id="PS01129">
    <property type="entry name" value="PSI_RLU"/>
    <property type="match status" value="1"/>
</dbReference>
<gene>
    <name evidence="6" type="ORF">CHH72_07955</name>
</gene>
<dbReference type="CDD" id="cd02869">
    <property type="entry name" value="PseudoU_synth_RluA_like"/>
    <property type="match status" value="1"/>
</dbReference>
<dbReference type="GO" id="GO:0000455">
    <property type="term" value="P:enzyme-directed rRNA pseudouridine synthesis"/>
    <property type="evidence" value="ECO:0007669"/>
    <property type="project" value="TreeGrafter"/>
</dbReference>
<dbReference type="Proteomes" id="UP000216207">
    <property type="component" value="Unassembled WGS sequence"/>
</dbReference>
<dbReference type="InterPro" id="IPR006145">
    <property type="entry name" value="PsdUridine_synth_RsuA/RluA"/>
</dbReference>
<dbReference type="GO" id="GO:0003723">
    <property type="term" value="F:RNA binding"/>
    <property type="evidence" value="ECO:0007669"/>
    <property type="project" value="InterPro"/>
</dbReference>
<protein>
    <recommendedName>
        <fullName evidence="4">Pseudouridine synthase</fullName>
        <ecNumber evidence="4">5.4.99.-</ecNumber>
    </recommendedName>
</protein>
<feature type="active site" evidence="3">
    <location>
        <position position="137"/>
    </location>
</feature>
<evidence type="ECO:0000259" key="5">
    <source>
        <dbReference type="Pfam" id="PF00849"/>
    </source>
</evidence>
<comment type="function">
    <text evidence="4">Responsible for synthesis of pseudouridine from uracil.</text>
</comment>
<evidence type="ECO:0000256" key="1">
    <source>
        <dbReference type="ARBA" id="ARBA00000073"/>
    </source>
</evidence>
<comment type="similarity">
    <text evidence="2 4">Belongs to the pseudouridine synthase RluA family.</text>
</comment>
<organism evidence="6 7">
    <name type="scientific">Shouchella clausii</name>
    <name type="common">Alkalihalobacillus clausii</name>
    <dbReference type="NCBI Taxonomy" id="79880"/>
    <lineage>
        <taxon>Bacteria</taxon>
        <taxon>Bacillati</taxon>
        <taxon>Bacillota</taxon>
        <taxon>Bacilli</taxon>
        <taxon>Bacillales</taxon>
        <taxon>Bacillaceae</taxon>
        <taxon>Shouchella</taxon>
    </lineage>
</organism>
<dbReference type="InterPro" id="IPR006224">
    <property type="entry name" value="PsdUridine_synth_RluA-like_CS"/>
</dbReference>
<evidence type="ECO:0000256" key="2">
    <source>
        <dbReference type="ARBA" id="ARBA00010876"/>
    </source>
</evidence>
<dbReference type="Gene3D" id="3.30.2350.10">
    <property type="entry name" value="Pseudouridine synthase"/>
    <property type="match status" value="1"/>
</dbReference>
<sequence length="301" mass="33524">MSNPTFSWRVDEDAPLLLRTFLREKKQVSKRLLAAVKFKGGLLRVNEMEATVRHVVKTGDLVTMVLPPESPSLSLQPEQLLFGIPYEDEHLLVADKPGHMATIPSRDRPGGSLANGVLHYYKQQHLQATFHAVNRLDRGTSGLLIVAKHRYAHDLLSRLQQQGGVKRCYKALVTGVLSEKAGIINAPIGRKPGSIIEREVGPGGKSAITHYKVEAESKTHSLVSLQLETGRTHQIRVHFAYIGHPLVGDGLYGDHDEALAHQALHCDRVALTHPFTDEVLYVEKSLPKEWRPFVEGMHPIH</sequence>
<evidence type="ECO:0000256" key="4">
    <source>
        <dbReference type="RuleBase" id="RU362028"/>
    </source>
</evidence>
<name>A0A268P1E6_SHOCL</name>
<dbReference type="GO" id="GO:0009982">
    <property type="term" value="F:pseudouridine synthase activity"/>
    <property type="evidence" value="ECO:0007669"/>
    <property type="project" value="InterPro"/>
</dbReference>
<dbReference type="InterPro" id="IPR020103">
    <property type="entry name" value="PsdUridine_synth_cat_dom_sf"/>
</dbReference>
<feature type="domain" description="Pseudouridine synthase RsuA/RluA-like" evidence="5">
    <location>
        <begin position="90"/>
        <end position="240"/>
    </location>
</feature>
<dbReference type="Pfam" id="PF00849">
    <property type="entry name" value="PseudoU_synth_2"/>
    <property type="match status" value="1"/>
</dbReference>
<dbReference type="InterPro" id="IPR050188">
    <property type="entry name" value="RluA_PseudoU_synthase"/>
</dbReference>
<dbReference type="GO" id="GO:0140098">
    <property type="term" value="F:catalytic activity, acting on RNA"/>
    <property type="evidence" value="ECO:0007669"/>
    <property type="project" value="UniProtKB-ARBA"/>
</dbReference>
<dbReference type="SUPFAM" id="SSF55120">
    <property type="entry name" value="Pseudouridine synthase"/>
    <property type="match status" value="1"/>
</dbReference>
<evidence type="ECO:0000313" key="7">
    <source>
        <dbReference type="Proteomes" id="UP000216207"/>
    </source>
</evidence>
<accession>A0A268P1E6</accession>
<dbReference type="PANTHER" id="PTHR21600">
    <property type="entry name" value="MITOCHONDRIAL RNA PSEUDOURIDINE SYNTHASE"/>
    <property type="match status" value="1"/>
</dbReference>
<dbReference type="EMBL" id="NPCC01000008">
    <property type="protein sequence ID" value="PAE89563.1"/>
    <property type="molecule type" value="Genomic_DNA"/>
</dbReference>
<dbReference type="NCBIfam" id="TIGR00005">
    <property type="entry name" value="rluA_subfam"/>
    <property type="match status" value="1"/>
</dbReference>
<dbReference type="InterPro" id="IPR006225">
    <property type="entry name" value="PsdUridine_synth_RluC/D"/>
</dbReference>
<reference evidence="6 7" key="1">
    <citation type="submission" date="2017-07" db="EMBL/GenBank/DDBJ databases">
        <title>Isolation and whole genome analysis of endospore-forming bacteria from heroin.</title>
        <authorList>
            <person name="Kalinowski J."/>
            <person name="Ahrens B."/>
            <person name="Al-Dilaimi A."/>
            <person name="Winkler A."/>
            <person name="Wibberg D."/>
            <person name="Schleenbecker U."/>
            <person name="Ruckert C."/>
            <person name="Wolfel R."/>
            <person name="Grass G."/>
        </authorList>
    </citation>
    <scope>NUCLEOTIDE SEQUENCE [LARGE SCALE GENOMIC DNA]</scope>
    <source>
        <strain evidence="6 7">7539</strain>
    </source>
</reference>
<comment type="catalytic activity">
    <reaction evidence="1 4">
        <text>a uridine in RNA = a pseudouridine in RNA</text>
        <dbReference type="Rhea" id="RHEA:48348"/>
        <dbReference type="Rhea" id="RHEA-COMP:12068"/>
        <dbReference type="Rhea" id="RHEA-COMP:12069"/>
        <dbReference type="ChEBI" id="CHEBI:65314"/>
        <dbReference type="ChEBI" id="CHEBI:65315"/>
    </reaction>
</comment>
<proteinExistence type="inferred from homology"/>
<dbReference type="PANTHER" id="PTHR21600:SF35">
    <property type="entry name" value="PSEUDOURIDINE SYNTHASE"/>
    <property type="match status" value="1"/>
</dbReference>
<evidence type="ECO:0000313" key="6">
    <source>
        <dbReference type="EMBL" id="PAE89563.1"/>
    </source>
</evidence>
<evidence type="ECO:0000256" key="3">
    <source>
        <dbReference type="PIRSR" id="PIRSR606225-1"/>
    </source>
</evidence>
<keyword evidence="4" id="KW-0413">Isomerase</keyword>
<dbReference type="RefSeq" id="WP_095326368.1">
    <property type="nucleotide sequence ID" value="NZ_NPCC01000008.1"/>
</dbReference>
<comment type="caution">
    <text evidence="6">The sequence shown here is derived from an EMBL/GenBank/DDBJ whole genome shotgun (WGS) entry which is preliminary data.</text>
</comment>
<dbReference type="AlphaFoldDB" id="A0A268P1E6"/>